<dbReference type="PANTHER" id="PTHR43776:SF7">
    <property type="entry name" value="D,D-DIPEPTIDE TRANSPORT ATP-BINDING PROTEIN DDPF-RELATED"/>
    <property type="match status" value="1"/>
</dbReference>
<dbReference type="PROSITE" id="PS00211">
    <property type="entry name" value="ABC_TRANSPORTER_1"/>
    <property type="match status" value="1"/>
</dbReference>
<dbReference type="GO" id="GO:0015833">
    <property type="term" value="P:peptide transport"/>
    <property type="evidence" value="ECO:0007669"/>
    <property type="project" value="InterPro"/>
</dbReference>
<keyword evidence="2" id="KW-0813">Transport</keyword>
<keyword evidence="8" id="KW-1185">Reference proteome</keyword>
<evidence type="ECO:0000259" key="6">
    <source>
        <dbReference type="PROSITE" id="PS50893"/>
    </source>
</evidence>
<dbReference type="GO" id="GO:0055085">
    <property type="term" value="P:transmembrane transport"/>
    <property type="evidence" value="ECO:0007669"/>
    <property type="project" value="UniProtKB-ARBA"/>
</dbReference>
<dbReference type="RefSeq" id="WP_205259115.1">
    <property type="nucleotide sequence ID" value="NZ_JAERWK010000003.1"/>
</dbReference>
<feature type="region of interest" description="Disordered" evidence="5">
    <location>
        <begin position="275"/>
        <end position="303"/>
    </location>
</feature>
<dbReference type="AlphaFoldDB" id="A0A938YAR6"/>
<sequence>MSVPEPVPAIEVRDVWRRFPQRRTSLRGGRPAPVDALAGVSLTVPRGGRFGIVGESGSGKSTLLRILAGLDRPTSGTVLFDGSPTGSPTGDAARGPVGRVQMVFQDPMGSLDPRMRIDAVVAEPLLAQGRRDVAEPVAAALAAVGLDADAGRRYPHQFSGGQRQRISLARAIVGDPAVLLADEAVSALDVTVRASVLALLDRLVTERGLTLVFVSHDLSVVRRVCQEVMVLRSGEVVEHGPTDRVWADPQHPYTRELLAAVPTLARSLELARDRADRQARAGSRADTRVDTRADIDHQQEERE</sequence>
<evidence type="ECO:0000256" key="4">
    <source>
        <dbReference type="ARBA" id="ARBA00022840"/>
    </source>
</evidence>
<protein>
    <submittedName>
        <fullName evidence="7">ABC transporter ATP-binding protein</fullName>
    </submittedName>
</protein>
<comment type="similarity">
    <text evidence="1">Belongs to the ABC transporter superfamily.</text>
</comment>
<keyword evidence="3" id="KW-0547">Nucleotide-binding</keyword>
<dbReference type="CDD" id="cd03257">
    <property type="entry name" value="ABC_NikE_OppD_transporters"/>
    <property type="match status" value="1"/>
</dbReference>
<organism evidence="7 8">
    <name type="scientific">Nakamurella leprariae</name>
    <dbReference type="NCBI Taxonomy" id="2803911"/>
    <lineage>
        <taxon>Bacteria</taxon>
        <taxon>Bacillati</taxon>
        <taxon>Actinomycetota</taxon>
        <taxon>Actinomycetes</taxon>
        <taxon>Nakamurellales</taxon>
        <taxon>Nakamurellaceae</taxon>
        <taxon>Nakamurella</taxon>
    </lineage>
</organism>
<dbReference type="InterPro" id="IPR003593">
    <property type="entry name" value="AAA+_ATPase"/>
</dbReference>
<gene>
    <name evidence="7" type="ORF">JL106_02555</name>
</gene>
<dbReference type="PROSITE" id="PS50893">
    <property type="entry name" value="ABC_TRANSPORTER_2"/>
    <property type="match status" value="1"/>
</dbReference>
<dbReference type="Gene3D" id="3.40.50.300">
    <property type="entry name" value="P-loop containing nucleotide triphosphate hydrolases"/>
    <property type="match status" value="1"/>
</dbReference>
<evidence type="ECO:0000256" key="1">
    <source>
        <dbReference type="ARBA" id="ARBA00005417"/>
    </source>
</evidence>
<dbReference type="EMBL" id="JAERWK010000003">
    <property type="protein sequence ID" value="MBM9466161.1"/>
    <property type="molecule type" value="Genomic_DNA"/>
</dbReference>
<dbReference type="InterPro" id="IPR050319">
    <property type="entry name" value="ABC_transp_ATP-bind"/>
</dbReference>
<evidence type="ECO:0000256" key="2">
    <source>
        <dbReference type="ARBA" id="ARBA00022448"/>
    </source>
</evidence>
<name>A0A938YAR6_9ACTN</name>
<dbReference type="SMART" id="SM00382">
    <property type="entry name" value="AAA"/>
    <property type="match status" value="1"/>
</dbReference>
<evidence type="ECO:0000256" key="3">
    <source>
        <dbReference type="ARBA" id="ARBA00022741"/>
    </source>
</evidence>
<comment type="caution">
    <text evidence="7">The sequence shown here is derived from an EMBL/GenBank/DDBJ whole genome shotgun (WGS) entry which is preliminary data.</text>
</comment>
<keyword evidence="4 7" id="KW-0067">ATP-binding</keyword>
<feature type="domain" description="ABC transporter" evidence="6">
    <location>
        <begin position="10"/>
        <end position="258"/>
    </location>
</feature>
<dbReference type="InterPro" id="IPR017871">
    <property type="entry name" value="ABC_transporter-like_CS"/>
</dbReference>
<dbReference type="InterPro" id="IPR027417">
    <property type="entry name" value="P-loop_NTPase"/>
</dbReference>
<dbReference type="Pfam" id="PF00005">
    <property type="entry name" value="ABC_tran"/>
    <property type="match status" value="1"/>
</dbReference>
<dbReference type="Proteomes" id="UP000663792">
    <property type="component" value="Unassembled WGS sequence"/>
</dbReference>
<dbReference type="InterPro" id="IPR003439">
    <property type="entry name" value="ABC_transporter-like_ATP-bd"/>
</dbReference>
<reference evidence="7" key="1">
    <citation type="submission" date="2021-01" db="EMBL/GenBank/DDBJ databases">
        <title>YIM 132084 draft genome.</title>
        <authorList>
            <person name="An D."/>
        </authorList>
    </citation>
    <scope>NUCLEOTIDE SEQUENCE</scope>
    <source>
        <strain evidence="7">YIM 132084</strain>
    </source>
</reference>
<dbReference type="SUPFAM" id="SSF52540">
    <property type="entry name" value="P-loop containing nucleoside triphosphate hydrolases"/>
    <property type="match status" value="1"/>
</dbReference>
<evidence type="ECO:0000313" key="8">
    <source>
        <dbReference type="Proteomes" id="UP000663792"/>
    </source>
</evidence>
<dbReference type="GO" id="GO:0005524">
    <property type="term" value="F:ATP binding"/>
    <property type="evidence" value="ECO:0007669"/>
    <property type="project" value="UniProtKB-KW"/>
</dbReference>
<dbReference type="InterPro" id="IPR013563">
    <property type="entry name" value="Oligopep_ABC_C"/>
</dbReference>
<evidence type="ECO:0000313" key="7">
    <source>
        <dbReference type="EMBL" id="MBM9466161.1"/>
    </source>
</evidence>
<evidence type="ECO:0000256" key="5">
    <source>
        <dbReference type="SAM" id="MobiDB-lite"/>
    </source>
</evidence>
<proteinExistence type="inferred from homology"/>
<dbReference type="PANTHER" id="PTHR43776">
    <property type="entry name" value="TRANSPORT ATP-BINDING PROTEIN"/>
    <property type="match status" value="1"/>
</dbReference>
<dbReference type="GO" id="GO:0016887">
    <property type="term" value="F:ATP hydrolysis activity"/>
    <property type="evidence" value="ECO:0007669"/>
    <property type="project" value="InterPro"/>
</dbReference>
<accession>A0A938YAR6</accession>
<dbReference type="Pfam" id="PF08352">
    <property type="entry name" value="oligo_HPY"/>
    <property type="match status" value="1"/>
</dbReference>